<comment type="caution">
    <text evidence="2">The sequence shown here is derived from an EMBL/GenBank/DDBJ whole genome shotgun (WGS) entry which is preliminary data.</text>
</comment>
<name>A0AAQ1G6H2_9GAMM</name>
<dbReference type="EMBL" id="FNVE01000003">
    <property type="protein sequence ID" value="SEG07785.1"/>
    <property type="molecule type" value="Genomic_DNA"/>
</dbReference>
<dbReference type="GO" id="GO:0016787">
    <property type="term" value="F:hydrolase activity"/>
    <property type="evidence" value="ECO:0007669"/>
    <property type="project" value="UniProtKB-KW"/>
</dbReference>
<gene>
    <name evidence="2" type="ORF">SAMN05216586_103144</name>
</gene>
<dbReference type="PANTHER" id="PTHR11005">
    <property type="entry name" value="LYSOSOMAL ACID LIPASE-RELATED"/>
    <property type="match status" value="1"/>
</dbReference>
<dbReference type="Gene3D" id="3.40.50.1820">
    <property type="entry name" value="alpha/beta hydrolase"/>
    <property type="match status" value="1"/>
</dbReference>
<evidence type="ECO:0000313" key="3">
    <source>
        <dbReference type="Proteomes" id="UP000243518"/>
    </source>
</evidence>
<dbReference type="AlphaFoldDB" id="A0AAQ1G6H2"/>
<dbReference type="Proteomes" id="UP000243518">
    <property type="component" value="Unassembled WGS sequence"/>
</dbReference>
<reference evidence="2 3" key="1">
    <citation type="submission" date="2016-10" db="EMBL/GenBank/DDBJ databases">
        <authorList>
            <person name="Varghese N."/>
            <person name="Submissions S."/>
        </authorList>
    </citation>
    <scope>NUCLEOTIDE SEQUENCE [LARGE SCALE GENOMIC DNA]</scope>
    <source>
        <strain evidence="2 3">CECT 8317</strain>
    </source>
</reference>
<protein>
    <submittedName>
        <fullName evidence="2">Lysophospholipase, alpha-beta hydrolase superfamily</fullName>
    </submittedName>
</protein>
<accession>A0AAQ1G6H2</accession>
<dbReference type="InterPro" id="IPR022742">
    <property type="entry name" value="Hydrolase_4"/>
</dbReference>
<dbReference type="Pfam" id="PF12146">
    <property type="entry name" value="Hydrolase_4"/>
    <property type="match status" value="1"/>
</dbReference>
<evidence type="ECO:0000313" key="2">
    <source>
        <dbReference type="EMBL" id="SEG07785.1"/>
    </source>
</evidence>
<dbReference type="InterPro" id="IPR029058">
    <property type="entry name" value="AB_hydrolase_fold"/>
</dbReference>
<keyword evidence="2" id="KW-0378">Hydrolase</keyword>
<sequence>MASDNGGQLQLQRLAAAPASGPVVLLLHGAMSDSRVFLPAEHGLARYLAEQGCCVYVADLRGHGDSLPALGGPQTIRMTDLLQADIPSLLEWLRSEHPDQRLFVVSHGWGGVWLAAALIRKPQLLASISGLVQFGVRRRALAGGRFTRLARRCIWGTLASIGGRFKGRIPACSMGLGSHDESVDVHTVCLAWERGEWRDLEDGFDYASALKSLAWPPSLYLAGDRDRVLGHMQDVRRFAHELGRHDAQVILLEKGRGCSRHYGHTDLLTHPQAEQDHFPLIADWLAQRQQPTHTQELFPRCSAADVEGAAYIT</sequence>
<feature type="domain" description="Serine aminopeptidase S33" evidence="1">
    <location>
        <begin position="23"/>
        <end position="132"/>
    </location>
</feature>
<keyword evidence="3" id="KW-1185">Reference proteome</keyword>
<evidence type="ECO:0000259" key="1">
    <source>
        <dbReference type="Pfam" id="PF12146"/>
    </source>
</evidence>
<dbReference type="SUPFAM" id="SSF53474">
    <property type="entry name" value="alpha/beta-Hydrolases"/>
    <property type="match status" value="1"/>
</dbReference>
<proteinExistence type="predicted"/>
<organism evidence="2 3">
    <name type="scientific">Halopseudomonas aestusnigri</name>
    <dbReference type="NCBI Taxonomy" id="857252"/>
    <lineage>
        <taxon>Bacteria</taxon>
        <taxon>Pseudomonadati</taxon>
        <taxon>Pseudomonadota</taxon>
        <taxon>Gammaproteobacteria</taxon>
        <taxon>Pseudomonadales</taxon>
        <taxon>Pseudomonadaceae</taxon>
        <taxon>Halopseudomonas</taxon>
    </lineage>
</organism>